<evidence type="ECO:0000313" key="2">
    <source>
        <dbReference type="EMBL" id="WVX67254.1"/>
    </source>
</evidence>
<keyword evidence="3" id="KW-1185">Reference proteome</keyword>
<gene>
    <name evidence="2" type="ORF">Bealeia1_01452</name>
</gene>
<dbReference type="Gene3D" id="3.20.20.70">
    <property type="entry name" value="Aldolase class I"/>
    <property type="match status" value="1"/>
</dbReference>
<dbReference type="InterPro" id="IPR013785">
    <property type="entry name" value="Aldolase_TIM"/>
</dbReference>
<protein>
    <submittedName>
        <fullName evidence="2">Alkene reductase</fullName>
    </submittedName>
</protein>
<feature type="domain" description="NADH:flavin oxidoreductase/NADH oxidase N-terminal" evidence="1">
    <location>
        <begin position="16"/>
        <end position="234"/>
    </location>
</feature>
<accession>A0ABZ2C467</accession>
<proteinExistence type="predicted"/>
<dbReference type="SUPFAM" id="SSF51395">
    <property type="entry name" value="FMN-linked oxidoreductases"/>
    <property type="match status" value="1"/>
</dbReference>
<sequence>MGRVSHPDFLNGELPVGPSAIAAEGETHTPQGKKNYVTPRALTIPEIHKIIEHYAEASERAITAGFDGVEIHGANGYLIDQFIRDGSNLRQDDYGGTLENRLRFLCEVTKAVCDKIGSDRVGVRLSPTSHYNSMNDSDPVGTFVRAAELLNDLNICYLHTLEALPGHMLATEGSRVTPHIRKVFKNVLITNGGYNLETGNKAINEGEGDAIAFGVPFLANSDLIYRFKHNAPLNAPDFATLYTSGIEGYTDYPIIGI</sequence>
<dbReference type="EMBL" id="CP133270">
    <property type="protein sequence ID" value="WVX67254.1"/>
    <property type="molecule type" value="Genomic_DNA"/>
</dbReference>
<evidence type="ECO:0000259" key="1">
    <source>
        <dbReference type="Pfam" id="PF00724"/>
    </source>
</evidence>
<dbReference type="Proteomes" id="UP001330434">
    <property type="component" value="Chromosome"/>
</dbReference>
<dbReference type="InterPro" id="IPR001155">
    <property type="entry name" value="OxRdtase_FMN_N"/>
</dbReference>
<dbReference type="InterPro" id="IPR045247">
    <property type="entry name" value="Oye-like"/>
</dbReference>
<evidence type="ECO:0000313" key="3">
    <source>
        <dbReference type="Proteomes" id="UP001330434"/>
    </source>
</evidence>
<dbReference type="PANTHER" id="PTHR22893:SF91">
    <property type="entry name" value="NADPH DEHYDROGENASE 2-RELATED"/>
    <property type="match status" value="1"/>
</dbReference>
<dbReference type="PANTHER" id="PTHR22893">
    <property type="entry name" value="NADH OXIDOREDUCTASE-RELATED"/>
    <property type="match status" value="1"/>
</dbReference>
<organism evidence="2 3">
    <name type="scientific">Candidatus Bealeia paramacronuclearis</name>
    <dbReference type="NCBI Taxonomy" id="1921001"/>
    <lineage>
        <taxon>Bacteria</taxon>
        <taxon>Pseudomonadati</taxon>
        <taxon>Pseudomonadota</taxon>
        <taxon>Alphaproteobacteria</taxon>
        <taxon>Holosporales</taxon>
        <taxon>Holosporaceae</taxon>
        <taxon>Candidatus Bealeia</taxon>
    </lineage>
</organism>
<name>A0ABZ2C467_9PROT</name>
<dbReference type="Pfam" id="PF00724">
    <property type="entry name" value="Oxidored_FMN"/>
    <property type="match status" value="1"/>
</dbReference>
<reference evidence="2 3" key="1">
    <citation type="journal article" date="2024" name="Environ. Microbiol.">
        <title>Novel evolutionary insights on the interactions of the Holosporales (Alphaproteobacteria) with eukaryotic hosts from comparative genomics.</title>
        <authorList>
            <person name="Giovannini M."/>
            <person name="Petroni G."/>
            <person name="Castelli M."/>
        </authorList>
    </citation>
    <scope>NUCLEOTIDE SEQUENCE [LARGE SCALE GENOMIC DNA]</scope>
    <source>
        <strain evidence="2 3">US_Bl 15I1</strain>
    </source>
</reference>